<feature type="compositionally biased region" description="Basic and acidic residues" evidence="1">
    <location>
        <begin position="177"/>
        <end position="190"/>
    </location>
</feature>
<dbReference type="STRING" id="106634.TVD_06465"/>
<organism evidence="4 5">
    <name type="scientific">Thioalkalivibrio versutus</name>
    <dbReference type="NCBI Taxonomy" id="106634"/>
    <lineage>
        <taxon>Bacteria</taxon>
        <taxon>Pseudomonadati</taxon>
        <taxon>Pseudomonadota</taxon>
        <taxon>Gammaproteobacteria</taxon>
        <taxon>Chromatiales</taxon>
        <taxon>Ectothiorhodospiraceae</taxon>
        <taxon>Thioalkalivibrio</taxon>
    </lineage>
</organism>
<feature type="region of interest" description="Disordered" evidence="1">
    <location>
        <begin position="177"/>
        <end position="198"/>
    </location>
</feature>
<evidence type="ECO:0000256" key="2">
    <source>
        <dbReference type="SAM" id="Phobius"/>
    </source>
</evidence>
<evidence type="ECO:0000313" key="5">
    <source>
        <dbReference type="Proteomes" id="UP000064201"/>
    </source>
</evidence>
<dbReference type="PANTHER" id="PTHR40547:SF1">
    <property type="entry name" value="SLL0298 PROTEIN"/>
    <property type="match status" value="1"/>
</dbReference>
<dbReference type="Proteomes" id="UP000064201">
    <property type="component" value="Chromosome"/>
</dbReference>
<keyword evidence="2" id="KW-0812">Transmembrane</keyword>
<dbReference type="PATRIC" id="fig|106634.4.peg.1322"/>
<dbReference type="InterPro" id="IPR018639">
    <property type="entry name" value="DUF2062"/>
</dbReference>
<feature type="transmembrane region" description="Helical" evidence="2">
    <location>
        <begin position="62"/>
        <end position="84"/>
    </location>
</feature>
<evidence type="ECO:0000313" key="4">
    <source>
        <dbReference type="EMBL" id="AKJ95025.1"/>
    </source>
</evidence>
<dbReference type="KEGG" id="tvr:TVD_06465"/>
<dbReference type="PANTHER" id="PTHR40547">
    <property type="entry name" value="SLL0298 PROTEIN"/>
    <property type="match status" value="1"/>
</dbReference>
<proteinExistence type="predicted"/>
<name>A0A0G3G1D6_9GAMM</name>
<feature type="transmembrane region" description="Helical" evidence="2">
    <location>
        <begin position="128"/>
        <end position="155"/>
    </location>
</feature>
<feature type="domain" description="DUF2062" evidence="3">
    <location>
        <begin position="24"/>
        <end position="162"/>
    </location>
</feature>
<sequence>MARHIIKKMFPGMERMRGHKALAPLGPRLGSPDLWHLNRRSVAGAFAVGLFVTFLPLPMQMLIAAAVAIIVRVNLPISVILVWISNPITMPPMLYTAYTIGRKLLDEPRRDIRLDWSWEWFSTELLTIWQPLLLGSVLLGSVASLSGYLLVRFLWRLNVVQRVRSRRYLRRLRKELAEREAAERSEEEKSNKKHPPLG</sequence>
<protein>
    <recommendedName>
        <fullName evidence="3">DUF2062 domain-containing protein</fullName>
    </recommendedName>
</protein>
<dbReference type="OrthoDB" id="9786029at2"/>
<dbReference type="AlphaFoldDB" id="A0A0G3G1D6"/>
<dbReference type="EMBL" id="CP011367">
    <property type="protein sequence ID" value="AKJ95025.1"/>
    <property type="molecule type" value="Genomic_DNA"/>
</dbReference>
<dbReference type="RefSeq" id="WP_047251135.1">
    <property type="nucleotide sequence ID" value="NZ_CP011367.1"/>
</dbReference>
<dbReference type="Pfam" id="PF09835">
    <property type="entry name" value="DUF2062"/>
    <property type="match status" value="1"/>
</dbReference>
<keyword evidence="5" id="KW-1185">Reference proteome</keyword>
<keyword evidence="2" id="KW-0472">Membrane</keyword>
<reference evidence="4 5" key="1">
    <citation type="submission" date="2015-04" db="EMBL/GenBank/DDBJ databases">
        <title>Complete Sequence for the Genome of the Thioalkalivibrio versutus D301.</title>
        <authorList>
            <person name="Mu T."/>
            <person name="Zhou J."/>
            <person name="Xu X."/>
        </authorList>
    </citation>
    <scope>NUCLEOTIDE SEQUENCE [LARGE SCALE GENOMIC DNA]</scope>
    <source>
        <strain evidence="4 5">D301</strain>
    </source>
</reference>
<evidence type="ECO:0000256" key="1">
    <source>
        <dbReference type="SAM" id="MobiDB-lite"/>
    </source>
</evidence>
<gene>
    <name evidence="4" type="ORF">TVD_06465</name>
</gene>
<keyword evidence="2" id="KW-1133">Transmembrane helix</keyword>
<evidence type="ECO:0000259" key="3">
    <source>
        <dbReference type="Pfam" id="PF09835"/>
    </source>
</evidence>
<accession>A0A0G3G1D6</accession>